<keyword evidence="6" id="KW-0547">Nucleotide-binding</keyword>
<dbReference type="GO" id="GO:0005634">
    <property type="term" value="C:nucleus"/>
    <property type="evidence" value="ECO:0007669"/>
    <property type="project" value="TreeGrafter"/>
</dbReference>
<keyword evidence="12" id="KW-1185">Reference proteome</keyword>
<evidence type="ECO:0000256" key="8">
    <source>
        <dbReference type="ARBA" id="ARBA00022840"/>
    </source>
</evidence>
<dbReference type="Proteomes" id="UP001140513">
    <property type="component" value="Unassembled WGS sequence"/>
</dbReference>
<dbReference type="GO" id="GO:0051731">
    <property type="term" value="F:polynucleotide 5'-hydroxyl-kinase activity"/>
    <property type="evidence" value="ECO:0007669"/>
    <property type="project" value="InterPro"/>
</dbReference>
<protein>
    <recommendedName>
        <fullName evidence="4">Polynucleotide 5'-hydroxyl-kinase GRC3</fullName>
    </recommendedName>
    <alternativeName>
        <fullName evidence="3">Polynucleotide 5'-hydroxyl-kinase grc3</fullName>
    </alternativeName>
</protein>
<feature type="region of interest" description="Disordered" evidence="9">
    <location>
        <begin position="1"/>
        <end position="26"/>
    </location>
</feature>
<evidence type="ECO:0000256" key="4">
    <source>
        <dbReference type="ARBA" id="ARBA00019824"/>
    </source>
</evidence>
<comment type="similarity">
    <text evidence="2">Belongs to the Clp1 family. NOL9/GRC3 subfamily.</text>
</comment>
<feature type="domain" description="Clp1 P-loop" evidence="10">
    <location>
        <begin position="246"/>
        <end position="453"/>
    </location>
</feature>
<evidence type="ECO:0000256" key="9">
    <source>
        <dbReference type="SAM" id="MobiDB-lite"/>
    </source>
</evidence>
<reference evidence="11" key="1">
    <citation type="submission" date="2022-10" db="EMBL/GenBank/DDBJ databases">
        <title>Tapping the CABI collections for fungal endophytes: first genome assemblies for Collariella, Neodidymelliopsis, Ascochyta clinopodiicola, Didymella pomorum, Didymosphaeria variabile, Neocosmospora piperis and Neocucurbitaria cava.</title>
        <authorList>
            <person name="Hill R."/>
        </authorList>
    </citation>
    <scope>NUCLEOTIDE SEQUENCE</scope>
    <source>
        <strain evidence="11">IMI 356815</strain>
    </source>
</reference>
<evidence type="ECO:0000313" key="12">
    <source>
        <dbReference type="Proteomes" id="UP001140513"/>
    </source>
</evidence>
<evidence type="ECO:0000256" key="5">
    <source>
        <dbReference type="ARBA" id="ARBA00022679"/>
    </source>
</evidence>
<comment type="caution">
    <text evidence="11">The sequence shown here is derived from an EMBL/GenBank/DDBJ whole genome shotgun (WGS) entry which is preliminary data.</text>
</comment>
<dbReference type="InterPro" id="IPR045116">
    <property type="entry name" value="Clp1/Grc3"/>
</dbReference>
<dbReference type="InterPro" id="IPR032319">
    <property type="entry name" value="CLP1_P"/>
</dbReference>
<evidence type="ECO:0000256" key="6">
    <source>
        <dbReference type="ARBA" id="ARBA00022741"/>
    </source>
</evidence>
<dbReference type="PANTHER" id="PTHR12755">
    <property type="entry name" value="CLEAVAGE/POLYADENYLATION FACTOR IA SUBUNIT CLP1P"/>
    <property type="match status" value="1"/>
</dbReference>
<dbReference type="Gene3D" id="3.40.50.300">
    <property type="entry name" value="P-loop containing nucleotide triphosphate hydrolases"/>
    <property type="match status" value="1"/>
</dbReference>
<accession>A0A9W8XE35</accession>
<comment type="function">
    <text evidence="1">Polynucleotide 5'-kinase involved in rRNA processing.</text>
</comment>
<evidence type="ECO:0000256" key="1">
    <source>
        <dbReference type="ARBA" id="ARBA00003798"/>
    </source>
</evidence>
<keyword evidence="8" id="KW-0067">ATP-binding</keyword>
<feature type="region of interest" description="Disordered" evidence="9">
    <location>
        <begin position="42"/>
        <end position="74"/>
    </location>
</feature>
<name>A0A9W8XE35_9PLEO</name>
<dbReference type="GO" id="GO:0000448">
    <property type="term" value="P:cleavage in ITS2 between 5.8S rRNA and LSU-rRNA of tricistronic rRNA transcript (SSU-rRNA, 5.8S rRNA, LSU-rRNA)"/>
    <property type="evidence" value="ECO:0007669"/>
    <property type="project" value="TreeGrafter"/>
</dbReference>
<evidence type="ECO:0000256" key="7">
    <source>
        <dbReference type="ARBA" id="ARBA00022777"/>
    </source>
</evidence>
<dbReference type="GeneID" id="80913114"/>
<keyword evidence="7" id="KW-0418">Kinase</keyword>
<gene>
    <name evidence="11" type="primary">GRC3</name>
    <name evidence="11" type="ORF">N0V89_009584</name>
</gene>
<evidence type="ECO:0000256" key="3">
    <source>
        <dbReference type="ARBA" id="ARBA00018706"/>
    </source>
</evidence>
<dbReference type="AlphaFoldDB" id="A0A9W8XE35"/>
<dbReference type="OrthoDB" id="4054781at2759"/>
<proteinExistence type="inferred from homology"/>
<dbReference type="EMBL" id="JAPEUX010000007">
    <property type="protein sequence ID" value="KAJ4348212.1"/>
    <property type="molecule type" value="Genomic_DNA"/>
</dbReference>
<sequence length="670" mass="73825">MTGKRKRNEMPEGKLQAKAPLTGAPKPMSAIAAARLKAEKAAAPISATDGLQEPPPSPLAGSTASEAAESDSEDNCLIPQNFKLSTWRKTKTNVLSDSPRELTIVLDKHSTASFVGHFDVKVLKGAVNIIGANLGAKSIGSQEREREYRIFACSTNPIMKIRGLDRTNHVQLRSCLEPTPFADINPLFANIWGGNAENDNGRSFTGVTESDDDPLKRPLVPELAPEDWLRTIDDISTAASATFIVGSSTSGKSTFAKRLLNRYVTGFGKTARPIPAVCYLDLDPSSPEYTPHGQISLTIVRELNLGPAFTHPAAIINRSNGNETIAAHAIPHQDLTNHEAYFTTCAEHLFQTYQNLRFDGPKLPLIINTPGSLYRSHFPLIQRLLTSTKPDHMVHFGDNKSIDEDTAAKLHSLQLHSRKIHSKLHELAAQFPPIPPVRSATEFRAMQMATYFHLTSFSTTYNHPIYASTPLSTLAPWTFSYRDTPSRVQDFLAVLPLFDREIPPSTLLNALNGSIIHIVTTTSPPTYSTPLRTSKSQIPYFALHRETHLPPTMSPTTTRSVCTALVRGIDPTTHTFHLLIPPPFESLLGALEPEKTMLIAGCADTPEWSYTEDAYAQVSRRRRDLGDRARFASDERLLEGVEKGPWVMEGKVLEGMGYAGAVRRVRRFLG</sequence>
<evidence type="ECO:0000259" key="10">
    <source>
        <dbReference type="Pfam" id="PF16575"/>
    </source>
</evidence>
<organism evidence="11 12">
    <name type="scientific">Didymosphaeria variabile</name>
    <dbReference type="NCBI Taxonomy" id="1932322"/>
    <lineage>
        <taxon>Eukaryota</taxon>
        <taxon>Fungi</taxon>
        <taxon>Dikarya</taxon>
        <taxon>Ascomycota</taxon>
        <taxon>Pezizomycotina</taxon>
        <taxon>Dothideomycetes</taxon>
        <taxon>Pleosporomycetidae</taxon>
        <taxon>Pleosporales</taxon>
        <taxon>Massarineae</taxon>
        <taxon>Didymosphaeriaceae</taxon>
        <taxon>Didymosphaeria</taxon>
    </lineage>
</organism>
<dbReference type="Pfam" id="PF16575">
    <property type="entry name" value="CLP1_P"/>
    <property type="match status" value="1"/>
</dbReference>
<dbReference type="InterPro" id="IPR027417">
    <property type="entry name" value="P-loop_NTPase"/>
</dbReference>
<evidence type="ECO:0000313" key="11">
    <source>
        <dbReference type="EMBL" id="KAJ4348212.1"/>
    </source>
</evidence>
<dbReference type="PANTHER" id="PTHR12755:SF3">
    <property type="entry name" value="POLYNUCLEOTIDE 5'-HYDROXYL-KINASE NOL9"/>
    <property type="match status" value="1"/>
</dbReference>
<keyword evidence="5" id="KW-0808">Transferase</keyword>
<evidence type="ECO:0000256" key="2">
    <source>
        <dbReference type="ARBA" id="ARBA00011003"/>
    </source>
</evidence>
<dbReference type="GO" id="GO:0005524">
    <property type="term" value="F:ATP binding"/>
    <property type="evidence" value="ECO:0007669"/>
    <property type="project" value="UniProtKB-KW"/>
</dbReference>
<dbReference type="RefSeq" id="XP_056067600.1">
    <property type="nucleotide sequence ID" value="XM_056218335.1"/>
</dbReference>